<dbReference type="EC" id="3.1.21.3" evidence="3"/>
<evidence type="ECO:0000256" key="6">
    <source>
        <dbReference type="ARBA" id="ARBA00022747"/>
    </source>
</evidence>
<dbReference type="Pfam" id="PF11867">
    <property type="entry name" value="T1RH-like_C"/>
    <property type="match status" value="1"/>
</dbReference>
<comment type="similarity">
    <text evidence="2">Belongs to the HsdR family.</text>
</comment>
<dbReference type="Pfam" id="PF04313">
    <property type="entry name" value="HSDR_N"/>
    <property type="match status" value="1"/>
</dbReference>
<evidence type="ECO:0000259" key="11">
    <source>
        <dbReference type="PROSITE" id="PS51192"/>
    </source>
</evidence>
<comment type="catalytic activity">
    <reaction evidence="1">
        <text>Endonucleolytic cleavage of DNA to give random double-stranded fragments with terminal 5'-phosphates, ATP is simultaneously hydrolyzed.</text>
        <dbReference type="EC" id="3.1.21.3"/>
    </reaction>
</comment>
<dbReference type="RefSeq" id="WP_262595358.1">
    <property type="nucleotide sequence ID" value="NZ_CP103300.1"/>
</dbReference>
<name>A0ABY6GMM5_9GAMM</name>
<dbReference type="SUPFAM" id="SSF52540">
    <property type="entry name" value="P-loop containing nucleoside triphosphate hydrolases"/>
    <property type="match status" value="2"/>
</dbReference>
<sequence>MNTDDAPFHRKGNAEREGVEKPAIIWLQQLGYTHLSGKAVGKQQPHRHLPPILTDVLTDRLLSFNPWLADVTAGVDTVLRELRGAFNKSGNDNLMAANQNAWESVIHGSGIQVKDKQGRPRSVCFFNQAEPLENRFHVVDQFVGTNSDGDEFRPDLLLFINGLPLAMIECKASHVKIGKGINQLLSYQNSHPRHFVFNQVCAAINRNQALYGAIFTPEAFYFRYRLEASEEATVRQRLHAVQPGKEPTEQHHLLWALFEPSRFVELACQFVLFELEEGRTIKKLPRYQQWRAVRKTLARLTADKPEGGVVWHTQGSGKSLTMAYLTRYLRAECVGLNNPSVLVLTDRTDLDRQISDTFTNVGMIPIKAPSVAGLERMLSNDYGSVFTSTVQKFQERDGKPIKAAAKEAEADNEDNQTRVRRVLEDGKFYICEDLNVNYGLLNDDGTARPNQWVEQSREAVDFQVLSTKPNFYVLVDEAHRSQYSFLAAFMRASLPNARFIAFTGTPLFREDKNTLNAFMGKGGSSDYIDTYRLDEAVADGATLPIKYQEGMTDLTVDPELDTAFGDVFGQEDEARQKQLKQALLKKRRTAQDRIDENAQHLVQHFLTSVKAKGFKGLLVCDGRDMAVRYKDTLDAIMAERAEAGQDTFESRVVISLGGITENKTGVNEAQAAYEVHGIQHKLQSIEERVRAEIKDGGQPIAVPTDEIPKLVNDLFKKHYGDESQNDDKTTKVNNIGLLIVSDMLLTGWDAPIVSTLYLDKPLKEHTLLQAIARVNRTRKGKNAGYIVDYHGVVEYLDKALSIYGGEVQPEQIWTDINSELPKLETALQKVLNLLPKKHDPIKQPELYKEDADLHLDPDVRLDVVDEFLALFKAFNARLDVVLPDQRGARYQPYFKVLGEIKLALKNKLPDDAHKGPLNQLESELLQQLLDEHVQADEVRSLLGKEISILDANDMERLRKLKSVGSQALTMKNQLKHTIKTGKQKNPGFFGPLEAALQKLIEDEKEKRIEQAEFLKQLELFTQQIREKASGAQQAGFDSPAQVAVYDYLSGQLDQQTGTSAQLFVKQSPAKQWTAALFNDDDIGAVLASPIWKDKKEIHKELQKQIRKKLRALAGWDMSTARQHAATLFDILLNN</sequence>
<evidence type="ECO:0000313" key="13">
    <source>
        <dbReference type="Proteomes" id="UP001163255"/>
    </source>
</evidence>
<dbReference type="InterPro" id="IPR040980">
    <property type="entry name" value="SWI2_SNF2"/>
</dbReference>
<keyword evidence="10" id="KW-0238">DNA-binding</keyword>
<dbReference type="PANTHER" id="PTHR30195">
    <property type="entry name" value="TYPE I SITE-SPECIFIC DEOXYRIBONUCLEASE PROTEIN SUBUNIT M AND R"/>
    <property type="match status" value="1"/>
</dbReference>
<keyword evidence="7 12" id="KW-0255">Endonuclease</keyword>
<dbReference type="Gene3D" id="3.40.50.300">
    <property type="entry name" value="P-loop containing nucleotide triphosphate hydrolases"/>
    <property type="match status" value="3"/>
</dbReference>
<dbReference type="GO" id="GO:0004519">
    <property type="term" value="F:endonuclease activity"/>
    <property type="evidence" value="ECO:0007669"/>
    <property type="project" value="UniProtKB-KW"/>
</dbReference>
<evidence type="ECO:0000256" key="4">
    <source>
        <dbReference type="ARBA" id="ARBA00022722"/>
    </source>
</evidence>
<evidence type="ECO:0000256" key="1">
    <source>
        <dbReference type="ARBA" id="ARBA00000851"/>
    </source>
</evidence>
<keyword evidence="8" id="KW-0378">Hydrolase</keyword>
<keyword evidence="13" id="KW-1185">Reference proteome</keyword>
<keyword evidence="5" id="KW-0547">Nucleotide-binding</keyword>
<evidence type="ECO:0000313" key="12">
    <source>
        <dbReference type="EMBL" id="UYM13956.1"/>
    </source>
</evidence>
<dbReference type="CDD" id="cd18800">
    <property type="entry name" value="SF2_C_EcoR124I-like"/>
    <property type="match status" value="1"/>
</dbReference>
<evidence type="ECO:0000256" key="5">
    <source>
        <dbReference type="ARBA" id="ARBA00022741"/>
    </source>
</evidence>
<evidence type="ECO:0000256" key="2">
    <source>
        <dbReference type="ARBA" id="ARBA00008598"/>
    </source>
</evidence>
<dbReference type="InterPro" id="IPR007409">
    <property type="entry name" value="Restrct_endonuc_type1_HsdR_N"/>
</dbReference>
<dbReference type="SMART" id="SM00487">
    <property type="entry name" value="DEXDc"/>
    <property type="match status" value="1"/>
</dbReference>
<dbReference type="Gene3D" id="3.90.1570.50">
    <property type="match status" value="1"/>
</dbReference>
<dbReference type="PANTHER" id="PTHR30195:SF15">
    <property type="entry name" value="TYPE I RESTRICTION ENZYME HINDI ENDONUCLEASE SUBUNIT"/>
    <property type="match status" value="1"/>
</dbReference>
<evidence type="ECO:0000256" key="3">
    <source>
        <dbReference type="ARBA" id="ARBA00012654"/>
    </source>
</evidence>
<evidence type="ECO:0000256" key="9">
    <source>
        <dbReference type="ARBA" id="ARBA00022840"/>
    </source>
</evidence>
<keyword evidence="6" id="KW-0680">Restriction system</keyword>
<evidence type="ECO:0000256" key="8">
    <source>
        <dbReference type="ARBA" id="ARBA00022801"/>
    </source>
</evidence>
<dbReference type="InterPro" id="IPR027417">
    <property type="entry name" value="P-loop_NTPase"/>
</dbReference>
<organism evidence="12 13">
    <name type="scientific">Endozoicomonas euniceicola</name>
    <dbReference type="NCBI Taxonomy" id="1234143"/>
    <lineage>
        <taxon>Bacteria</taxon>
        <taxon>Pseudomonadati</taxon>
        <taxon>Pseudomonadota</taxon>
        <taxon>Gammaproteobacteria</taxon>
        <taxon>Oceanospirillales</taxon>
        <taxon>Endozoicomonadaceae</taxon>
        <taxon>Endozoicomonas</taxon>
    </lineage>
</organism>
<dbReference type="Pfam" id="PF22679">
    <property type="entry name" value="T1R_D3-like"/>
    <property type="match status" value="1"/>
</dbReference>
<gene>
    <name evidence="12" type="ORF">NX720_13625</name>
</gene>
<dbReference type="Pfam" id="PF18766">
    <property type="entry name" value="SWI2_SNF2"/>
    <property type="match status" value="1"/>
</dbReference>
<reference evidence="12" key="1">
    <citation type="submission" date="2022-10" db="EMBL/GenBank/DDBJ databases">
        <title>Completed Genome Sequence of two octocoral isolated bacterium, Endozoicomonas euniceicola EF212T and Endozoicomonas gorgoniicola PS125T.</title>
        <authorList>
            <person name="Chiou Y.-J."/>
            <person name="Chen Y.-H."/>
        </authorList>
    </citation>
    <scope>NUCLEOTIDE SEQUENCE</scope>
    <source>
        <strain evidence="12">EF212</strain>
    </source>
</reference>
<dbReference type="InterPro" id="IPR021810">
    <property type="entry name" value="T1RH-like_C"/>
</dbReference>
<keyword evidence="4" id="KW-0540">Nuclease</keyword>
<evidence type="ECO:0000256" key="10">
    <source>
        <dbReference type="ARBA" id="ARBA00023125"/>
    </source>
</evidence>
<protein>
    <recommendedName>
        <fullName evidence="3">type I site-specific deoxyribonuclease</fullName>
        <ecNumber evidence="3">3.1.21.3</ecNumber>
    </recommendedName>
</protein>
<dbReference type="InterPro" id="IPR055180">
    <property type="entry name" value="HsdR_RecA-like_helicase_dom_2"/>
</dbReference>
<dbReference type="PROSITE" id="PS51192">
    <property type="entry name" value="HELICASE_ATP_BIND_1"/>
    <property type="match status" value="1"/>
</dbReference>
<keyword evidence="9" id="KW-0067">ATP-binding</keyword>
<dbReference type="Proteomes" id="UP001163255">
    <property type="component" value="Chromosome"/>
</dbReference>
<evidence type="ECO:0000256" key="7">
    <source>
        <dbReference type="ARBA" id="ARBA00022759"/>
    </source>
</evidence>
<accession>A0ABY6GMM5</accession>
<dbReference type="EMBL" id="CP103300">
    <property type="protein sequence ID" value="UYM13956.1"/>
    <property type="molecule type" value="Genomic_DNA"/>
</dbReference>
<proteinExistence type="inferred from homology"/>
<dbReference type="InterPro" id="IPR014001">
    <property type="entry name" value="Helicase_ATP-bd"/>
</dbReference>
<dbReference type="InterPro" id="IPR051268">
    <property type="entry name" value="Type-I_R_enzyme_R_subunit"/>
</dbReference>
<feature type="domain" description="Helicase ATP-binding" evidence="11">
    <location>
        <begin position="299"/>
        <end position="524"/>
    </location>
</feature>
<dbReference type="CDD" id="cd22332">
    <property type="entry name" value="HsdR_N"/>
    <property type="match status" value="1"/>
</dbReference>